<dbReference type="SUPFAM" id="SSF82866">
    <property type="entry name" value="Multidrug efflux transporter AcrB transmembrane domain"/>
    <property type="match status" value="1"/>
</dbReference>
<dbReference type="InterPro" id="IPR001036">
    <property type="entry name" value="Acrflvin-R"/>
</dbReference>
<dbReference type="AlphaFoldDB" id="A0A377ITQ4"/>
<evidence type="ECO:0000313" key="3">
    <source>
        <dbReference type="Proteomes" id="UP000254554"/>
    </source>
</evidence>
<dbReference type="PANTHER" id="PTHR32063:SF19">
    <property type="entry name" value="CATION EFFLUX SYSTEM PROTEIN CUSA"/>
    <property type="match status" value="1"/>
</dbReference>
<dbReference type="EMBL" id="UGGT01000002">
    <property type="protein sequence ID" value="STO91586.1"/>
    <property type="molecule type" value="Genomic_DNA"/>
</dbReference>
<keyword evidence="3" id="KW-1185">Reference proteome</keyword>
<sequence length="131" mass="14047">MSIAVWVGMIALAGVAAETSAVMLAYLDSDYTAQKEKGLLNTLPDLIQMVRECAVSRIRPMVMAGLANILGLLPVMWATGIGADVMKRLAAPMVGGVFSALLLTLIVIPVVYVMWRNQVDLKKQGSLTEAQ</sequence>
<dbReference type="Gene3D" id="1.20.1640.10">
    <property type="entry name" value="Multidrug efflux transporter AcrB transmembrane domain"/>
    <property type="match status" value="1"/>
</dbReference>
<dbReference type="Pfam" id="PF00873">
    <property type="entry name" value="ACR_tran"/>
    <property type="match status" value="1"/>
</dbReference>
<gene>
    <name evidence="2" type="primary">cusA_3</name>
    <name evidence="2" type="ORF">NCTC11370_03564</name>
</gene>
<keyword evidence="1" id="KW-1133">Transmembrane helix</keyword>
<keyword evidence="1" id="KW-0472">Membrane</keyword>
<feature type="transmembrane region" description="Helical" evidence="1">
    <location>
        <begin position="6"/>
        <end position="27"/>
    </location>
</feature>
<dbReference type="GO" id="GO:0005886">
    <property type="term" value="C:plasma membrane"/>
    <property type="evidence" value="ECO:0007669"/>
    <property type="project" value="TreeGrafter"/>
</dbReference>
<name>A0A377ITQ4_9GAMM</name>
<dbReference type="PANTHER" id="PTHR32063">
    <property type="match status" value="1"/>
</dbReference>
<keyword evidence="1" id="KW-0812">Transmembrane</keyword>
<feature type="transmembrane region" description="Helical" evidence="1">
    <location>
        <begin position="89"/>
        <end position="115"/>
    </location>
</feature>
<protein>
    <submittedName>
        <fullName evidence="2">Cation efflux system protein CusA</fullName>
    </submittedName>
</protein>
<evidence type="ECO:0000313" key="2">
    <source>
        <dbReference type="EMBL" id="STO91586.1"/>
    </source>
</evidence>
<dbReference type="Proteomes" id="UP000254554">
    <property type="component" value="Unassembled WGS sequence"/>
</dbReference>
<organism evidence="2 3">
    <name type="scientific">Fluoribacter dumoffii</name>
    <dbReference type="NCBI Taxonomy" id="463"/>
    <lineage>
        <taxon>Bacteria</taxon>
        <taxon>Pseudomonadati</taxon>
        <taxon>Pseudomonadota</taxon>
        <taxon>Gammaproteobacteria</taxon>
        <taxon>Legionellales</taxon>
        <taxon>Legionellaceae</taxon>
        <taxon>Fluoribacter</taxon>
    </lineage>
</organism>
<reference evidence="2 3" key="1">
    <citation type="submission" date="2018-06" db="EMBL/GenBank/DDBJ databases">
        <authorList>
            <consortium name="Pathogen Informatics"/>
            <person name="Doyle S."/>
        </authorList>
    </citation>
    <scope>NUCLEOTIDE SEQUENCE [LARGE SCALE GENOMIC DNA]</scope>
    <source>
        <strain evidence="2 3">NCTC11370</strain>
    </source>
</reference>
<proteinExistence type="predicted"/>
<evidence type="ECO:0000256" key="1">
    <source>
        <dbReference type="SAM" id="Phobius"/>
    </source>
</evidence>
<accession>A0A377ITQ4</accession>
<dbReference type="GO" id="GO:0042910">
    <property type="term" value="F:xenobiotic transmembrane transporter activity"/>
    <property type="evidence" value="ECO:0007669"/>
    <property type="project" value="TreeGrafter"/>
</dbReference>
<feature type="transmembrane region" description="Helical" evidence="1">
    <location>
        <begin position="61"/>
        <end position="83"/>
    </location>
</feature>